<protein>
    <submittedName>
        <fullName evidence="1">Uncharacterized protein</fullName>
    </submittedName>
</protein>
<keyword evidence="2" id="KW-1185">Reference proteome</keyword>
<evidence type="ECO:0000313" key="2">
    <source>
        <dbReference type="Proteomes" id="UP001054945"/>
    </source>
</evidence>
<dbReference type="EMBL" id="BPLR01013563">
    <property type="protein sequence ID" value="GIY62001.1"/>
    <property type="molecule type" value="Genomic_DNA"/>
</dbReference>
<sequence>MQNVEGNKDSNTVDFDCNRQCYKQVYQEMRKPNDLQNIMHNKSKKREIRKFDTKKYSFENEKNSGMFKMKHQKNAPDVLMEEDLSLDHLFGANVKTHFDHKCRNENLIQHEMQNVEGNKDSNTVDFDCNRQCYKQVYQEMRNPNDLQNIMHNKSKKREIRKFDTKKYSFENEKNSGMFKMKHQKNAPDVLMEKDLSLDHLFGANVKTHFDHKCRNENLIQHEMQT</sequence>
<name>A0AAV4UVR1_CAEEX</name>
<reference evidence="1 2" key="1">
    <citation type="submission" date="2021-06" db="EMBL/GenBank/DDBJ databases">
        <title>Caerostris extrusa draft genome.</title>
        <authorList>
            <person name="Kono N."/>
            <person name="Arakawa K."/>
        </authorList>
    </citation>
    <scope>NUCLEOTIDE SEQUENCE [LARGE SCALE GENOMIC DNA]</scope>
</reference>
<gene>
    <name evidence="1" type="ORF">CEXT_347501</name>
</gene>
<accession>A0AAV4UVR1</accession>
<proteinExistence type="predicted"/>
<evidence type="ECO:0000313" key="1">
    <source>
        <dbReference type="EMBL" id="GIY62001.1"/>
    </source>
</evidence>
<comment type="caution">
    <text evidence="1">The sequence shown here is derived from an EMBL/GenBank/DDBJ whole genome shotgun (WGS) entry which is preliminary data.</text>
</comment>
<dbReference type="AlphaFoldDB" id="A0AAV4UVR1"/>
<dbReference type="Proteomes" id="UP001054945">
    <property type="component" value="Unassembled WGS sequence"/>
</dbReference>
<organism evidence="1 2">
    <name type="scientific">Caerostris extrusa</name>
    <name type="common">Bark spider</name>
    <name type="synonym">Caerostris bankana</name>
    <dbReference type="NCBI Taxonomy" id="172846"/>
    <lineage>
        <taxon>Eukaryota</taxon>
        <taxon>Metazoa</taxon>
        <taxon>Ecdysozoa</taxon>
        <taxon>Arthropoda</taxon>
        <taxon>Chelicerata</taxon>
        <taxon>Arachnida</taxon>
        <taxon>Araneae</taxon>
        <taxon>Araneomorphae</taxon>
        <taxon>Entelegynae</taxon>
        <taxon>Araneoidea</taxon>
        <taxon>Araneidae</taxon>
        <taxon>Caerostris</taxon>
    </lineage>
</organism>